<dbReference type="OrthoDB" id="994881at2759"/>
<dbReference type="InterPro" id="IPR012337">
    <property type="entry name" value="RNaseH-like_sf"/>
</dbReference>
<evidence type="ECO:0000313" key="2">
    <source>
        <dbReference type="Proteomes" id="UP000325315"/>
    </source>
</evidence>
<comment type="caution">
    <text evidence="1">The sequence shown here is derived from an EMBL/GenBank/DDBJ whole genome shotgun (WGS) entry which is preliminary data.</text>
</comment>
<accession>A0A5B6W8N7</accession>
<sequence length="181" mass="20858">MLQAEQDNRDEKELAKLQRKAMRVSYIEKGFHIDYCDTYHHLKRNTLYCSYRKSLDKGTTSLQYRKMPITKCQSPTKSSGALSSHVRSLVICNLGVDILGMFPTATTQKKFIIVAVDYFTKWIVVEVLQLSQKSRWSHFFGNQFGIPHKIITDNNTQFQGKFKKSCTNLQIALAQSLVKMP</sequence>
<reference evidence="2" key="1">
    <citation type="journal article" date="2019" name="Plant Biotechnol. J.">
        <title>Genome sequencing of the Australian wild diploid species Gossypium australe highlights disease resistance and delayed gland morphogenesis.</title>
        <authorList>
            <person name="Cai Y."/>
            <person name="Cai X."/>
            <person name="Wang Q."/>
            <person name="Wang P."/>
            <person name="Zhang Y."/>
            <person name="Cai C."/>
            <person name="Xu Y."/>
            <person name="Wang K."/>
            <person name="Zhou Z."/>
            <person name="Wang C."/>
            <person name="Geng S."/>
            <person name="Li B."/>
            <person name="Dong Q."/>
            <person name="Hou Y."/>
            <person name="Wang H."/>
            <person name="Ai P."/>
            <person name="Liu Z."/>
            <person name="Yi F."/>
            <person name="Sun M."/>
            <person name="An G."/>
            <person name="Cheng J."/>
            <person name="Zhang Y."/>
            <person name="Shi Q."/>
            <person name="Xie Y."/>
            <person name="Shi X."/>
            <person name="Chang Y."/>
            <person name="Huang F."/>
            <person name="Chen Y."/>
            <person name="Hong S."/>
            <person name="Mi L."/>
            <person name="Sun Q."/>
            <person name="Zhang L."/>
            <person name="Zhou B."/>
            <person name="Peng R."/>
            <person name="Zhang X."/>
            <person name="Liu F."/>
        </authorList>
    </citation>
    <scope>NUCLEOTIDE SEQUENCE [LARGE SCALE GENOMIC DNA]</scope>
    <source>
        <strain evidence="2">cv. PA1801</strain>
    </source>
</reference>
<proteinExistence type="predicted"/>
<protein>
    <submittedName>
        <fullName evidence="1">Gypsy retrotransposon integrase-like protein 1</fullName>
    </submittedName>
</protein>
<dbReference type="Proteomes" id="UP000325315">
    <property type="component" value="Unassembled WGS sequence"/>
</dbReference>
<dbReference type="SUPFAM" id="SSF53098">
    <property type="entry name" value="Ribonuclease H-like"/>
    <property type="match status" value="1"/>
</dbReference>
<dbReference type="Gene3D" id="3.30.420.10">
    <property type="entry name" value="Ribonuclease H-like superfamily/Ribonuclease H"/>
    <property type="match status" value="1"/>
</dbReference>
<gene>
    <name evidence="1" type="ORF">EPI10_011142</name>
</gene>
<name>A0A5B6W8N7_9ROSI</name>
<keyword evidence="2" id="KW-1185">Reference proteome</keyword>
<dbReference type="GO" id="GO:0003676">
    <property type="term" value="F:nucleic acid binding"/>
    <property type="evidence" value="ECO:0007669"/>
    <property type="project" value="InterPro"/>
</dbReference>
<dbReference type="EMBL" id="SMMG02000004">
    <property type="protein sequence ID" value="KAA3477242.1"/>
    <property type="molecule type" value="Genomic_DNA"/>
</dbReference>
<dbReference type="AlphaFoldDB" id="A0A5B6W8N7"/>
<dbReference type="InterPro" id="IPR036397">
    <property type="entry name" value="RNaseH_sf"/>
</dbReference>
<evidence type="ECO:0000313" key="1">
    <source>
        <dbReference type="EMBL" id="KAA3477242.1"/>
    </source>
</evidence>
<organism evidence="1 2">
    <name type="scientific">Gossypium australe</name>
    <dbReference type="NCBI Taxonomy" id="47621"/>
    <lineage>
        <taxon>Eukaryota</taxon>
        <taxon>Viridiplantae</taxon>
        <taxon>Streptophyta</taxon>
        <taxon>Embryophyta</taxon>
        <taxon>Tracheophyta</taxon>
        <taxon>Spermatophyta</taxon>
        <taxon>Magnoliopsida</taxon>
        <taxon>eudicotyledons</taxon>
        <taxon>Gunneridae</taxon>
        <taxon>Pentapetalae</taxon>
        <taxon>rosids</taxon>
        <taxon>malvids</taxon>
        <taxon>Malvales</taxon>
        <taxon>Malvaceae</taxon>
        <taxon>Malvoideae</taxon>
        <taxon>Gossypium</taxon>
    </lineage>
</organism>